<keyword evidence="2" id="KW-0378">Hydrolase</keyword>
<gene>
    <name evidence="6" type="ORF">NUU61_003946</name>
</gene>
<proteinExistence type="predicted"/>
<dbReference type="GO" id="GO:0016042">
    <property type="term" value="P:lipid catabolic process"/>
    <property type="evidence" value="ECO:0007669"/>
    <property type="project" value="InterPro"/>
</dbReference>
<evidence type="ECO:0008006" key="8">
    <source>
        <dbReference type="Google" id="ProtNLM"/>
    </source>
</evidence>
<reference evidence="6" key="1">
    <citation type="submission" date="2022-11" db="EMBL/GenBank/DDBJ databases">
        <authorList>
            <person name="Petersen C."/>
        </authorList>
    </citation>
    <scope>NUCLEOTIDE SEQUENCE</scope>
    <source>
        <strain evidence="6">IBT 34128</strain>
    </source>
</reference>
<dbReference type="Pfam" id="PF01764">
    <property type="entry name" value="Lipase_3"/>
    <property type="match status" value="1"/>
</dbReference>
<dbReference type="RefSeq" id="XP_056512555.1">
    <property type="nucleotide sequence ID" value="XM_056654528.1"/>
</dbReference>
<dbReference type="Pfam" id="PF03893">
    <property type="entry name" value="Lipase3_N"/>
    <property type="match status" value="1"/>
</dbReference>
<keyword evidence="7" id="KW-1185">Reference proteome</keyword>
<evidence type="ECO:0000256" key="1">
    <source>
        <dbReference type="ARBA" id="ARBA00022729"/>
    </source>
</evidence>
<protein>
    <recommendedName>
        <fullName evidence="8">Mono-and diacylglycerol lipase</fullName>
    </recommendedName>
</protein>
<evidence type="ECO:0000256" key="3">
    <source>
        <dbReference type="SAM" id="SignalP"/>
    </source>
</evidence>
<dbReference type="AlphaFoldDB" id="A0A9W9FK59"/>
<feature type="signal peptide" evidence="3">
    <location>
        <begin position="1"/>
        <end position="16"/>
    </location>
</feature>
<dbReference type="PANTHER" id="PTHR46640:SF1">
    <property type="entry name" value="FUNGAL LIPASE-LIKE DOMAIN-CONTAINING PROTEIN-RELATED"/>
    <property type="match status" value="1"/>
</dbReference>
<sequence length="305" mass="33043">MRFSLLALLSATTVLGTAVPSHLQSRDVSNDDLNQFKYWVEFAAASYCHDNYASKAGHKLSCWAGNCPQVEKAGATIAYDFSNTTATDTSGFIAVDTTNKAIVLTFRGSYSVRNWISDAAFPYTDPDLCTGCQAELGFWSSWKLVRDPITKALNSTAAQHPDYELVVVGHSLGAAVATLAAADLRGRGHPSAKLYAYASPRVGNPALAKYITAQKNNFRFSHTNDPVPKLPLLTMGYVHVSPEYYIKSPNNATVRAGDIEVLEGDVNFDGNTGTGVPELTAFSAHHWYFEEADGCKGSGLPFKRV</sequence>
<comment type="caution">
    <text evidence="6">The sequence shown here is derived from an EMBL/GenBank/DDBJ whole genome shotgun (WGS) entry which is preliminary data.</text>
</comment>
<feature type="domain" description="Fungal lipase-type" evidence="4">
    <location>
        <begin position="103"/>
        <end position="233"/>
    </location>
</feature>
<organism evidence="6 7">
    <name type="scientific">Penicillium alfredii</name>
    <dbReference type="NCBI Taxonomy" id="1506179"/>
    <lineage>
        <taxon>Eukaryota</taxon>
        <taxon>Fungi</taxon>
        <taxon>Dikarya</taxon>
        <taxon>Ascomycota</taxon>
        <taxon>Pezizomycotina</taxon>
        <taxon>Eurotiomycetes</taxon>
        <taxon>Eurotiomycetidae</taxon>
        <taxon>Eurotiales</taxon>
        <taxon>Aspergillaceae</taxon>
        <taxon>Penicillium</taxon>
    </lineage>
</organism>
<dbReference type="OrthoDB" id="426718at2759"/>
<dbReference type="InterPro" id="IPR029058">
    <property type="entry name" value="AB_hydrolase_fold"/>
</dbReference>
<dbReference type="SUPFAM" id="SSF53474">
    <property type="entry name" value="alpha/beta-Hydrolases"/>
    <property type="match status" value="1"/>
</dbReference>
<feature type="domain" description="Mono-/di-acylglycerol lipase N-terminal" evidence="5">
    <location>
        <begin position="9"/>
        <end position="79"/>
    </location>
</feature>
<dbReference type="InterPro" id="IPR002921">
    <property type="entry name" value="Fungal_lipase-type"/>
</dbReference>
<evidence type="ECO:0000313" key="7">
    <source>
        <dbReference type="Proteomes" id="UP001141434"/>
    </source>
</evidence>
<dbReference type="Proteomes" id="UP001141434">
    <property type="component" value="Unassembled WGS sequence"/>
</dbReference>
<dbReference type="GO" id="GO:0072330">
    <property type="term" value="P:monocarboxylic acid biosynthetic process"/>
    <property type="evidence" value="ECO:0007669"/>
    <property type="project" value="UniProtKB-ARBA"/>
</dbReference>
<dbReference type="InterPro" id="IPR005592">
    <property type="entry name" value="Mono/diacylglycerol_lipase_N"/>
</dbReference>
<dbReference type="InterPro" id="IPR051299">
    <property type="entry name" value="AB_hydrolase_lip/est"/>
</dbReference>
<dbReference type="CDD" id="cd00519">
    <property type="entry name" value="Lipase_3"/>
    <property type="match status" value="1"/>
</dbReference>
<evidence type="ECO:0000313" key="6">
    <source>
        <dbReference type="EMBL" id="KAJ5101724.1"/>
    </source>
</evidence>
<dbReference type="PANTHER" id="PTHR46640">
    <property type="entry name" value="TRIACYLGLYCEROL LIPASE, PUTATIVE (AFU_ORTHOLOGUE AFUA_6G06510)-RELATED"/>
    <property type="match status" value="1"/>
</dbReference>
<dbReference type="GeneID" id="81393696"/>
<dbReference type="Gene3D" id="3.40.50.1820">
    <property type="entry name" value="alpha/beta hydrolase"/>
    <property type="match status" value="1"/>
</dbReference>
<evidence type="ECO:0000259" key="5">
    <source>
        <dbReference type="Pfam" id="PF03893"/>
    </source>
</evidence>
<evidence type="ECO:0000256" key="2">
    <source>
        <dbReference type="ARBA" id="ARBA00022801"/>
    </source>
</evidence>
<dbReference type="GO" id="GO:0016787">
    <property type="term" value="F:hydrolase activity"/>
    <property type="evidence" value="ECO:0007669"/>
    <property type="project" value="UniProtKB-KW"/>
</dbReference>
<evidence type="ECO:0000259" key="4">
    <source>
        <dbReference type="Pfam" id="PF01764"/>
    </source>
</evidence>
<feature type="chain" id="PRO_5040929931" description="Mono-and diacylglycerol lipase" evidence="3">
    <location>
        <begin position="17"/>
        <end position="305"/>
    </location>
</feature>
<reference evidence="6" key="2">
    <citation type="journal article" date="2023" name="IMA Fungus">
        <title>Comparative genomic study of the Penicillium genus elucidates a diverse pangenome and 15 lateral gene transfer events.</title>
        <authorList>
            <person name="Petersen C."/>
            <person name="Sorensen T."/>
            <person name="Nielsen M.R."/>
            <person name="Sondergaard T.E."/>
            <person name="Sorensen J.L."/>
            <person name="Fitzpatrick D.A."/>
            <person name="Frisvad J.C."/>
            <person name="Nielsen K.L."/>
        </authorList>
    </citation>
    <scope>NUCLEOTIDE SEQUENCE</scope>
    <source>
        <strain evidence="6">IBT 34128</strain>
    </source>
</reference>
<name>A0A9W9FK59_9EURO</name>
<dbReference type="EMBL" id="JAPMSZ010000005">
    <property type="protein sequence ID" value="KAJ5101724.1"/>
    <property type="molecule type" value="Genomic_DNA"/>
</dbReference>
<keyword evidence="1 3" id="KW-0732">Signal</keyword>
<dbReference type="GO" id="GO:0017000">
    <property type="term" value="P:antibiotic biosynthetic process"/>
    <property type="evidence" value="ECO:0007669"/>
    <property type="project" value="UniProtKB-ARBA"/>
</dbReference>
<accession>A0A9W9FK59</accession>